<accession>A0AAD5JBW1</accession>
<proteinExistence type="predicted"/>
<protein>
    <submittedName>
        <fullName evidence="1">Uncharacterized protein</fullName>
    </submittedName>
</protein>
<reference evidence="1" key="2">
    <citation type="submission" date="2023-02" db="EMBL/GenBank/DDBJ databases">
        <authorList>
            <person name="Swenson N.G."/>
            <person name="Wegrzyn J.L."/>
            <person name="Mcevoy S.L."/>
        </authorList>
    </citation>
    <scope>NUCLEOTIDE SEQUENCE</scope>
    <source>
        <strain evidence="1">91603</strain>
        <tissue evidence="1">Leaf</tissue>
    </source>
</reference>
<keyword evidence="2" id="KW-1185">Reference proteome</keyword>
<dbReference type="AlphaFoldDB" id="A0AAD5JBW1"/>
<evidence type="ECO:0000313" key="2">
    <source>
        <dbReference type="Proteomes" id="UP001064489"/>
    </source>
</evidence>
<sequence>MSIAFVTLYAIRLQNICTRTIHLDKAIDLNDVGGWDIRRQADGMGLNQFVTKPRGSSNEINEYYGTTPHDDLPYGLPKNNIFRLYDSTLAESLNREMDNKGLWDADHDLHQSKLERDLAF</sequence>
<reference evidence="1" key="1">
    <citation type="journal article" date="2022" name="Plant J.">
        <title>Strategies of tolerance reflected in two North American maple genomes.</title>
        <authorList>
            <person name="McEvoy S.L."/>
            <person name="Sezen U.U."/>
            <person name="Trouern-Trend A."/>
            <person name="McMahon S.M."/>
            <person name="Schaberg P.G."/>
            <person name="Yang J."/>
            <person name="Wegrzyn J.L."/>
            <person name="Swenson N.G."/>
        </authorList>
    </citation>
    <scope>NUCLEOTIDE SEQUENCE</scope>
    <source>
        <strain evidence="1">91603</strain>
    </source>
</reference>
<name>A0AAD5JBW1_ACENE</name>
<gene>
    <name evidence="1" type="ORF">LWI28_020203</name>
</gene>
<comment type="caution">
    <text evidence="1">The sequence shown here is derived from an EMBL/GenBank/DDBJ whole genome shotgun (WGS) entry which is preliminary data.</text>
</comment>
<organism evidence="1 2">
    <name type="scientific">Acer negundo</name>
    <name type="common">Box elder</name>
    <dbReference type="NCBI Taxonomy" id="4023"/>
    <lineage>
        <taxon>Eukaryota</taxon>
        <taxon>Viridiplantae</taxon>
        <taxon>Streptophyta</taxon>
        <taxon>Embryophyta</taxon>
        <taxon>Tracheophyta</taxon>
        <taxon>Spermatophyta</taxon>
        <taxon>Magnoliopsida</taxon>
        <taxon>eudicotyledons</taxon>
        <taxon>Gunneridae</taxon>
        <taxon>Pentapetalae</taxon>
        <taxon>rosids</taxon>
        <taxon>malvids</taxon>
        <taxon>Sapindales</taxon>
        <taxon>Sapindaceae</taxon>
        <taxon>Hippocastanoideae</taxon>
        <taxon>Acereae</taxon>
        <taxon>Acer</taxon>
    </lineage>
</organism>
<dbReference type="Proteomes" id="UP001064489">
    <property type="component" value="Chromosome 6"/>
</dbReference>
<dbReference type="EMBL" id="JAJSOW010000004">
    <property type="protein sequence ID" value="KAI9192261.1"/>
    <property type="molecule type" value="Genomic_DNA"/>
</dbReference>
<evidence type="ECO:0000313" key="1">
    <source>
        <dbReference type="EMBL" id="KAI9192261.1"/>
    </source>
</evidence>